<sequence>MKIEFADLVLLNDELKKLNSRYHIDYKNETTACIEPPGECCLTQDMKEQTIMCIQEYYRGKNARVIFSEDFLYFYVEDDDTDPDNEVIKK</sequence>
<keyword evidence="2" id="KW-1185">Reference proteome</keyword>
<dbReference type="Proteomes" id="UP000613208">
    <property type="component" value="Unassembled WGS sequence"/>
</dbReference>
<comment type="caution">
    <text evidence="1">The sequence shown here is derived from an EMBL/GenBank/DDBJ whole genome shotgun (WGS) entry which is preliminary data.</text>
</comment>
<accession>A0A916VDE9</accession>
<evidence type="ECO:0000313" key="2">
    <source>
        <dbReference type="Proteomes" id="UP000613208"/>
    </source>
</evidence>
<protein>
    <submittedName>
        <fullName evidence="1">Uncharacterized protein</fullName>
    </submittedName>
</protein>
<gene>
    <name evidence="1" type="ORF">ANBU17_13140</name>
</gene>
<dbReference type="RefSeq" id="WP_201310673.1">
    <property type="nucleotide sequence ID" value="NZ_BLYI01000027.1"/>
</dbReference>
<reference evidence="1" key="1">
    <citation type="submission" date="2020-06" db="EMBL/GenBank/DDBJ databases">
        <title>Characterization of fructooligosaccharide metabolism and fructooligosaccharide-degrading enzymes in human commensal butyrate producers.</title>
        <authorList>
            <person name="Tanno H."/>
            <person name="Fujii T."/>
            <person name="Hirano K."/>
            <person name="Maeno S."/>
            <person name="Tonozuka T."/>
            <person name="Sakamoto M."/>
            <person name="Ohkuma M."/>
            <person name="Tochio T."/>
            <person name="Endo A."/>
        </authorList>
    </citation>
    <scope>NUCLEOTIDE SEQUENCE</scope>
    <source>
        <strain evidence="1">JCM 17466</strain>
    </source>
</reference>
<name>A0A916VDE9_9FIRM</name>
<dbReference type="EMBL" id="BLYI01000027">
    <property type="protein sequence ID" value="GFO84967.1"/>
    <property type="molecule type" value="Genomic_DNA"/>
</dbReference>
<evidence type="ECO:0000313" key="1">
    <source>
        <dbReference type="EMBL" id="GFO84967.1"/>
    </source>
</evidence>
<organism evidence="1 2">
    <name type="scientific">Anaerostipes butyraticus</name>
    <dbReference type="NCBI Taxonomy" id="645466"/>
    <lineage>
        <taxon>Bacteria</taxon>
        <taxon>Bacillati</taxon>
        <taxon>Bacillota</taxon>
        <taxon>Clostridia</taxon>
        <taxon>Lachnospirales</taxon>
        <taxon>Lachnospiraceae</taxon>
        <taxon>Anaerostipes</taxon>
    </lineage>
</organism>
<proteinExistence type="predicted"/>
<dbReference type="AlphaFoldDB" id="A0A916VDE9"/>